<reference evidence="1 2" key="1">
    <citation type="journal article" date="2022" name="Int. J. Syst. Evol. Microbiol.">
        <title>Pseudocitrobacter corydidari sp. nov., isolated from the Asian emerald cockroach Corydidarum magnifica.</title>
        <authorList>
            <person name="Guzman J."/>
            <person name="Poehlein A."/>
            <person name="Glaeser S.P."/>
            <person name="Schwengers O."/>
            <person name="Blom J."/>
            <person name="Hollensteiner J."/>
            <person name="Kampfer P."/>
            <person name="Vilcinskas A."/>
        </authorList>
    </citation>
    <scope>NUCLEOTIDE SEQUENCE [LARGE SCALE GENOMIC DNA]</scope>
    <source>
        <strain evidence="1">G163CM</strain>
    </source>
</reference>
<proteinExistence type="predicted"/>
<evidence type="ECO:0000313" key="2">
    <source>
        <dbReference type="Proteomes" id="UP001199659"/>
    </source>
</evidence>
<keyword evidence="2" id="KW-1185">Reference proteome</keyword>
<gene>
    <name evidence="1" type="ORF">G163CM_10890</name>
</gene>
<dbReference type="EMBL" id="CP087880">
    <property type="protein sequence ID" value="UGS40391.1"/>
    <property type="molecule type" value="Genomic_DNA"/>
</dbReference>
<sequence length="61" mass="7033">MTTLIEALNIEHFKHPVRSDAILDVRKAGAPQFIVYYNDSKKTQTALLLERNKCAIHSRCY</sequence>
<evidence type="ECO:0000313" key="1">
    <source>
        <dbReference type="EMBL" id="UGS40391.1"/>
    </source>
</evidence>
<protein>
    <submittedName>
        <fullName evidence="1">Uncharacterized protein</fullName>
    </submittedName>
</protein>
<dbReference type="Proteomes" id="UP001199659">
    <property type="component" value="Chromosome"/>
</dbReference>
<organism evidence="1 2">
    <name type="scientific">Pseudocitrobacter corydidari</name>
    <dbReference type="NCBI Taxonomy" id="2891570"/>
    <lineage>
        <taxon>Bacteria</taxon>
        <taxon>Pseudomonadati</taxon>
        <taxon>Pseudomonadota</taxon>
        <taxon>Gammaproteobacteria</taxon>
        <taxon>Enterobacterales</taxon>
        <taxon>Enterobacteriaceae</taxon>
        <taxon>Pseudocitrobacter</taxon>
    </lineage>
</organism>
<accession>A0ABY3S2U3</accession>
<name>A0ABY3S2U3_9ENTR</name>